<dbReference type="AlphaFoldDB" id="A0A448PFV6"/>
<reference evidence="1 2" key="1">
    <citation type="submission" date="2018-12" db="EMBL/GenBank/DDBJ databases">
        <authorList>
            <consortium name="Pathogen Informatics"/>
        </authorList>
    </citation>
    <scope>NUCLEOTIDE SEQUENCE [LARGE SCALE GENOMIC DNA]</scope>
    <source>
        <strain evidence="1 2">NCTC13354</strain>
    </source>
</reference>
<proteinExistence type="predicted"/>
<gene>
    <name evidence="1" type="ORF">NCTC13354_01520</name>
</gene>
<evidence type="ECO:0000313" key="1">
    <source>
        <dbReference type="EMBL" id="VEI13798.1"/>
    </source>
</evidence>
<organism evidence="1 2">
    <name type="scientific">Trueperella bialowiezensis</name>
    <dbReference type="NCBI Taxonomy" id="312285"/>
    <lineage>
        <taxon>Bacteria</taxon>
        <taxon>Bacillati</taxon>
        <taxon>Actinomycetota</taxon>
        <taxon>Actinomycetes</taxon>
        <taxon>Actinomycetales</taxon>
        <taxon>Actinomycetaceae</taxon>
        <taxon>Trueperella</taxon>
    </lineage>
</organism>
<dbReference type="Proteomes" id="UP000269542">
    <property type="component" value="Chromosome"/>
</dbReference>
<dbReference type="KEGG" id="tbw:NCTC13354_01520"/>
<accession>A0A448PFV6</accession>
<sequence>MWRHDTEDKVLFEVEQDFWSDAISHHYVVCATAAEFRAFVDALNEVFAGRRDSVQLGAARLAARATIGEAIEISRSHVTLRTGSRRSVPVDLSDDDHQSLVTFFHSLLRVGHDGETATWHSKRSDLSIVAVFQRDDDSSVEAGSFNLWKLRIWANQWSTINPLATVRLSKEATQRTLDTSDGRSLTIYGTAIDSFTI</sequence>
<dbReference type="RefSeq" id="WP_126416863.1">
    <property type="nucleotide sequence ID" value="NZ_LR134476.1"/>
</dbReference>
<keyword evidence="2" id="KW-1185">Reference proteome</keyword>
<protein>
    <submittedName>
        <fullName evidence="1">Uncharacterized protein</fullName>
    </submittedName>
</protein>
<dbReference type="EMBL" id="LR134476">
    <property type="protein sequence ID" value="VEI13798.1"/>
    <property type="molecule type" value="Genomic_DNA"/>
</dbReference>
<evidence type="ECO:0000313" key="2">
    <source>
        <dbReference type="Proteomes" id="UP000269542"/>
    </source>
</evidence>
<name>A0A448PFV6_9ACTO</name>